<dbReference type="GO" id="GO:0005509">
    <property type="term" value="F:calcium ion binding"/>
    <property type="evidence" value="ECO:0007669"/>
    <property type="project" value="InterPro"/>
</dbReference>
<keyword evidence="5" id="KW-0808">Transferase</keyword>
<dbReference type="PROSITE" id="PS00018">
    <property type="entry name" value="EF_HAND_1"/>
    <property type="match status" value="4"/>
</dbReference>
<dbReference type="Gene3D" id="1.10.238.10">
    <property type="entry name" value="EF-hand"/>
    <property type="match status" value="2"/>
</dbReference>
<sequence length="158" mass="17461">MIDTDNSGTITFEELKAGLKRVGSELMESEIKSLMDAADIDNSGTIDYGEFLAATLHMNKMEREENLVAAFSYFDKDGSGYITIDELQSACTEFGLCDTPLDDMIKEIDLDNDGKIDFSEFTAMMRKGDGVGRSRTMMKNLNFNIADAFGVDGEKSDD</sequence>
<dbReference type="GO" id="GO:0016301">
    <property type="term" value="F:kinase activity"/>
    <property type="evidence" value="ECO:0007669"/>
    <property type="project" value="UniProtKB-KW"/>
</dbReference>
<dbReference type="InterPro" id="IPR002048">
    <property type="entry name" value="EF_hand_dom"/>
</dbReference>
<dbReference type="TAIR" id="AT1G35670"/>
<name>Q56X29_ARATH</name>
<protein>
    <submittedName>
        <fullName evidence="5">Calcium-dependent protein kinase</fullName>
    </submittedName>
</protein>
<dbReference type="AlphaFoldDB" id="Q56X29"/>
<keyword evidence="3" id="KW-0106">Calcium</keyword>
<dbReference type="PANTHER" id="PTHR23050">
    <property type="entry name" value="CALCIUM BINDING PROTEIN"/>
    <property type="match status" value="1"/>
</dbReference>
<feature type="domain" description="EF-hand" evidence="4">
    <location>
        <begin position="1"/>
        <end position="25"/>
    </location>
</feature>
<dbReference type="InterPro" id="IPR011992">
    <property type="entry name" value="EF-hand-dom_pair"/>
</dbReference>
<comment type="function">
    <text evidence="1">Potential calcium sensor.</text>
</comment>
<gene>
    <name evidence="5" type="ordered locus">At1g35670</name>
</gene>
<dbReference type="PROSITE" id="PS50222">
    <property type="entry name" value="EF_HAND_2"/>
    <property type="match status" value="4"/>
</dbReference>
<feature type="domain" description="EF-hand" evidence="4">
    <location>
        <begin position="101"/>
        <end position="131"/>
    </location>
</feature>
<evidence type="ECO:0000256" key="2">
    <source>
        <dbReference type="ARBA" id="ARBA00022737"/>
    </source>
</evidence>
<dbReference type="SMART" id="SM00054">
    <property type="entry name" value="EFh"/>
    <property type="match status" value="4"/>
</dbReference>
<accession>Q56X29</accession>
<feature type="domain" description="EF-hand" evidence="4">
    <location>
        <begin position="26"/>
        <end position="61"/>
    </location>
</feature>
<feature type="domain" description="EF-hand" evidence="4">
    <location>
        <begin position="62"/>
        <end position="97"/>
    </location>
</feature>
<dbReference type="SMR" id="Q56X29"/>
<dbReference type="SUPFAM" id="SSF47473">
    <property type="entry name" value="EF-hand"/>
    <property type="match status" value="1"/>
</dbReference>
<dbReference type="InterPro" id="IPR050145">
    <property type="entry name" value="Centrin_CML-like"/>
</dbReference>
<organism evidence="5">
    <name type="scientific">Arabidopsis thaliana</name>
    <name type="common">Mouse-ear cress</name>
    <dbReference type="NCBI Taxonomy" id="3702"/>
    <lineage>
        <taxon>Eukaryota</taxon>
        <taxon>Viridiplantae</taxon>
        <taxon>Streptophyta</taxon>
        <taxon>Embryophyta</taxon>
        <taxon>Tracheophyta</taxon>
        <taxon>Spermatophyta</taxon>
        <taxon>Magnoliopsida</taxon>
        <taxon>eudicotyledons</taxon>
        <taxon>Gunneridae</taxon>
        <taxon>Pentapetalae</taxon>
        <taxon>rosids</taxon>
        <taxon>malvids</taxon>
        <taxon>Brassicales</taxon>
        <taxon>Brassicaceae</taxon>
        <taxon>Camelineae</taxon>
        <taxon>Arabidopsis</taxon>
    </lineage>
</organism>
<dbReference type="FunFam" id="1.10.238.10:FF:000003">
    <property type="entry name" value="Calmodulin A"/>
    <property type="match status" value="1"/>
</dbReference>
<evidence type="ECO:0000256" key="1">
    <source>
        <dbReference type="ARBA" id="ARBA00003291"/>
    </source>
</evidence>
<reference evidence="5" key="1">
    <citation type="submission" date="2005-03" db="EMBL/GenBank/DDBJ databases">
        <title>Large-scale analysis of RIKEN Arabidopsis full-length (RAFL) cDNAs.</title>
        <authorList>
            <person name="Totoki Y."/>
            <person name="Seki M."/>
            <person name="Ishida J."/>
            <person name="Nakajima M."/>
            <person name="Enju A."/>
            <person name="Kamiya A."/>
            <person name="Narusaka M."/>
            <person name="Shin-i T."/>
            <person name="Nakagawa M."/>
            <person name="Sakamoto N."/>
            <person name="Oishi K."/>
            <person name="Kohara Y."/>
            <person name="Kobayashi M."/>
            <person name="Toyoda A."/>
            <person name="Sakaki Y."/>
            <person name="Sakurai T."/>
            <person name="Iida K."/>
            <person name="Akiyama K."/>
            <person name="Satou M."/>
            <person name="Toyoda T."/>
            <person name="Konagaya A."/>
            <person name="Carninci P."/>
            <person name="Kawai J."/>
            <person name="Hayashizaki Y."/>
            <person name="Shinozaki K."/>
        </authorList>
    </citation>
    <scope>NUCLEOTIDE SEQUENCE</scope>
</reference>
<dbReference type="InterPro" id="IPR018247">
    <property type="entry name" value="EF_Hand_1_Ca_BS"/>
</dbReference>
<dbReference type="ExpressionAtlas" id="Q56X29">
    <property type="expression patterns" value="baseline and differential"/>
</dbReference>
<dbReference type="Pfam" id="PF13499">
    <property type="entry name" value="EF-hand_7"/>
    <property type="match status" value="2"/>
</dbReference>
<evidence type="ECO:0000313" key="5">
    <source>
        <dbReference type="EMBL" id="BAD94110.1"/>
    </source>
</evidence>
<proteinExistence type="evidence at transcript level"/>
<evidence type="ECO:0000256" key="3">
    <source>
        <dbReference type="ARBA" id="ARBA00022837"/>
    </source>
</evidence>
<dbReference type="EMBL" id="AK221849">
    <property type="protein sequence ID" value="BAD94110.1"/>
    <property type="molecule type" value="mRNA"/>
</dbReference>
<keyword evidence="2" id="KW-0677">Repeat</keyword>
<keyword evidence="5" id="KW-0418">Kinase</keyword>
<evidence type="ECO:0000259" key="4">
    <source>
        <dbReference type="PROSITE" id="PS50222"/>
    </source>
</evidence>